<protein>
    <submittedName>
        <fullName evidence="1">Uncharacterized protein</fullName>
    </submittedName>
</protein>
<accession>A0A655BZ20</accession>
<sequence>MVETPALTVAFVAKFFGKTACVEVWTTFAMLMNQTAIGKGWTIFRIQLRRRAVSDDMRDGRQEVMRVWRTTWNIDNRFAR</sequence>
<dbReference type="Proteomes" id="UP000042394">
    <property type="component" value="Unassembled WGS sequence"/>
</dbReference>
<dbReference type="AlphaFoldDB" id="A0A655BZ20"/>
<evidence type="ECO:0000313" key="2">
    <source>
        <dbReference type="Proteomes" id="UP000042394"/>
    </source>
</evidence>
<proteinExistence type="predicted"/>
<dbReference type="EMBL" id="CQPD01000009">
    <property type="protein sequence ID" value="CNT87582.1"/>
    <property type="molecule type" value="Genomic_DNA"/>
</dbReference>
<gene>
    <name evidence="1" type="ORF">ERS008207_01236</name>
</gene>
<evidence type="ECO:0000313" key="1">
    <source>
        <dbReference type="EMBL" id="CNT87582.1"/>
    </source>
</evidence>
<name>A0A655BZ20_SALET</name>
<organism evidence="1 2">
    <name type="scientific">Salmonella enterica subsp. enterica serovar Bovismorbificans</name>
    <dbReference type="NCBI Taxonomy" id="58097"/>
    <lineage>
        <taxon>Bacteria</taxon>
        <taxon>Pseudomonadati</taxon>
        <taxon>Pseudomonadota</taxon>
        <taxon>Gammaproteobacteria</taxon>
        <taxon>Enterobacterales</taxon>
        <taxon>Enterobacteriaceae</taxon>
        <taxon>Salmonella</taxon>
    </lineage>
</organism>
<reference evidence="1 2" key="1">
    <citation type="submission" date="2015-03" db="EMBL/GenBank/DDBJ databases">
        <authorList>
            <consortium name="Pathogen Informatics"/>
        </authorList>
    </citation>
    <scope>NUCLEOTIDE SEQUENCE [LARGE SCALE GENOMIC DNA]</scope>
    <source>
        <strain evidence="1 2">D4891</strain>
    </source>
</reference>